<dbReference type="AlphaFoldDB" id="A0AAV6TQS0"/>
<feature type="compositionally biased region" description="Basic and acidic residues" evidence="1">
    <location>
        <begin position="22"/>
        <end position="45"/>
    </location>
</feature>
<proteinExistence type="predicted"/>
<evidence type="ECO:0000313" key="2">
    <source>
        <dbReference type="EMBL" id="KAG8173750.1"/>
    </source>
</evidence>
<evidence type="ECO:0000313" key="3">
    <source>
        <dbReference type="Proteomes" id="UP000827092"/>
    </source>
</evidence>
<evidence type="ECO:0000256" key="1">
    <source>
        <dbReference type="SAM" id="MobiDB-lite"/>
    </source>
</evidence>
<sequence length="89" mass="10273">MHQDVSCRHTPRARKGVRARRGATEEVSRGKETPNFRRRESKQDQVTRGPGRQTKKEKWLPGQSPGEGWRQRVGAGAAHQGNERWRMSR</sequence>
<name>A0AAV6TQS0_9ARAC</name>
<feature type="region of interest" description="Disordered" evidence="1">
    <location>
        <begin position="1"/>
        <end position="89"/>
    </location>
</feature>
<accession>A0AAV6TQS0</accession>
<organism evidence="2 3">
    <name type="scientific">Oedothorax gibbosus</name>
    <dbReference type="NCBI Taxonomy" id="931172"/>
    <lineage>
        <taxon>Eukaryota</taxon>
        <taxon>Metazoa</taxon>
        <taxon>Ecdysozoa</taxon>
        <taxon>Arthropoda</taxon>
        <taxon>Chelicerata</taxon>
        <taxon>Arachnida</taxon>
        <taxon>Araneae</taxon>
        <taxon>Araneomorphae</taxon>
        <taxon>Entelegynae</taxon>
        <taxon>Araneoidea</taxon>
        <taxon>Linyphiidae</taxon>
        <taxon>Erigoninae</taxon>
        <taxon>Oedothorax</taxon>
    </lineage>
</organism>
<dbReference type="Proteomes" id="UP000827092">
    <property type="component" value="Unassembled WGS sequence"/>
</dbReference>
<gene>
    <name evidence="2" type="ORF">JTE90_023240</name>
</gene>
<keyword evidence="3" id="KW-1185">Reference proteome</keyword>
<feature type="compositionally biased region" description="Basic residues" evidence="1">
    <location>
        <begin position="9"/>
        <end position="21"/>
    </location>
</feature>
<protein>
    <submittedName>
        <fullName evidence="2">Uncharacterized protein</fullName>
    </submittedName>
</protein>
<reference evidence="2 3" key="1">
    <citation type="journal article" date="2022" name="Nat. Ecol. Evol.">
        <title>A masculinizing supergene underlies an exaggerated male reproductive morph in a spider.</title>
        <authorList>
            <person name="Hendrickx F."/>
            <person name="De Corte Z."/>
            <person name="Sonet G."/>
            <person name="Van Belleghem S.M."/>
            <person name="Kostlbacher S."/>
            <person name="Vangestel C."/>
        </authorList>
    </citation>
    <scope>NUCLEOTIDE SEQUENCE [LARGE SCALE GENOMIC DNA]</scope>
    <source>
        <strain evidence="2">W744_W776</strain>
    </source>
</reference>
<comment type="caution">
    <text evidence="2">The sequence shown here is derived from an EMBL/GenBank/DDBJ whole genome shotgun (WGS) entry which is preliminary data.</text>
</comment>
<dbReference type="EMBL" id="JAFNEN010001510">
    <property type="protein sequence ID" value="KAG8173750.1"/>
    <property type="molecule type" value="Genomic_DNA"/>
</dbReference>